<dbReference type="PANTHER" id="PTHR47739:SF1">
    <property type="entry name" value="TRNA1(VAL) (ADENINE(37)-N6)-METHYLTRANSFERASE"/>
    <property type="match status" value="1"/>
</dbReference>
<keyword evidence="1 4" id="KW-0489">Methyltransferase</keyword>
<evidence type="ECO:0000313" key="5">
    <source>
        <dbReference type="Proteomes" id="UP000064912"/>
    </source>
</evidence>
<dbReference type="CDD" id="cd02440">
    <property type="entry name" value="AdoMet_MTases"/>
    <property type="match status" value="1"/>
</dbReference>
<evidence type="ECO:0000256" key="1">
    <source>
        <dbReference type="ARBA" id="ARBA00022603"/>
    </source>
</evidence>
<dbReference type="PROSITE" id="PS00092">
    <property type="entry name" value="N6_MTASE"/>
    <property type="match status" value="1"/>
</dbReference>
<dbReference type="Gene3D" id="3.40.50.150">
    <property type="entry name" value="Vaccinia Virus protein VP39"/>
    <property type="match status" value="1"/>
</dbReference>
<dbReference type="InterPro" id="IPR050210">
    <property type="entry name" value="tRNA_Adenine-N(6)_MTase"/>
</dbReference>
<dbReference type="PATRIC" id="fig|35806.4.peg.2904"/>
<dbReference type="GO" id="GO:0032259">
    <property type="term" value="P:methylation"/>
    <property type="evidence" value="ECO:0007669"/>
    <property type="project" value="UniProtKB-KW"/>
</dbReference>
<organism evidence="4 5">
    <name type="scientific">Rhodovulum sulfidophilum</name>
    <name type="common">Rhodobacter sulfidophilus</name>
    <dbReference type="NCBI Taxonomy" id="35806"/>
    <lineage>
        <taxon>Bacteria</taxon>
        <taxon>Pseudomonadati</taxon>
        <taxon>Pseudomonadota</taxon>
        <taxon>Alphaproteobacteria</taxon>
        <taxon>Rhodobacterales</taxon>
        <taxon>Paracoccaceae</taxon>
        <taxon>Rhodovulum</taxon>
    </lineage>
</organism>
<dbReference type="GO" id="GO:0008170">
    <property type="term" value="F:N-methyltransferase activity"/>
    <property type="evidence" value="ECO:0007669"/>
    <property type="project" value="UniProtKB-ARBA"/>
</dbReference>
<accession>A0A0D6B498</accession>
<dbReference type="Pfam" id="PF05175">
    <property type="entry name" value="MTS"/>
    <property type="match status" value="1"/>
</dbReference>
<keyword evidence="4" id="KW-0808">Transferase</keyword>
<dbReference type="AlphaFoldDB" id="A0A0D6B498"/>
<dbReference type="EMBL" id="AP014800">
    <property type="protein sequence ID" value="BAQ69973.1"/>
    <property type="molecule type" value="Genomic_DNA"/>
</dbReference>
<dbReference type="Proteomes" id="UP000064912">
    <property type="component" value="Chromosome"/>
</dbReference>
<evidence type="ECO:0000313" key="4">
    <source>
        <dbReference type="EMBL" id="BAQ69973.1"/>
    </source>
</evidence>
<protein>
    <submittedName>
        <fullName evidence="4">Methyltransferase small</fullName>
    </submittedName>
</protein>
<dbReference type="KEGG" id="rsu:NHU_02826"/>
<dbReference type="InterPro" id="IPR007848">
    <property type="entry name" value="Small_mtfrase_dom"/>
</dbReference>
<evidence type="ECO:0000259" key="3">
    <source>
        <dbReference type="Pfam" id="PF05175"/>
    </source>
</evidence>
<dbReference type="eggNOG" id="COG4123">
    <property type="taxonomic scope" value="Bacteria"/>
</dbReference>
<sequence>MTALRQDGFLGGRLALWQPVAGYRAGIDAVLLAAATPARAGHGVLELGCGAGVASLCLAARVPGLSLTGVELQPAYAALAGRNAAETGLPLEVVTADLTALPPGVKARSYDHVIMNPPYFRRDCGSAAPDPGREAAMGEATPLVDWVAVAARRLRPGGRLTAIQRAERLPELLCAAAAAFGAIELLPLAPRPGRAAKLVLLAARKGRQGPFRLHPPLVLHEGAAHLGDGDSYTAELTDILRHGEALSWPG</sequence>
<dbReference type="InterPro" id="IPR029063">
    <property type="entry name" value="SAM-dependent_MTases_sf"/>
</dbReference>
<keyword evidence="2" id="KW-0949">S-adenosyl-L-methionine</keyword>
<dbReference type="GO" id="GO:0003676">
    <property type="term" value="F:nucleic acid binding"/>
    <property type="evidence" value="ECO:0007669"/>
    <property type="project" value="InterPro"/>
</dbReference>
<dbReference type="PANTHER" id="PTHR47739">
    <property type="entry name" value="TRNA1(VAL) (ADENINE(37)-N6)-METHYLTRANSFERASE"/>
    <property type="match status" value="1"/>
</dbReference>
<dbReference type="GO" id="GO:0008757">
    <property type="term" value="F:S-adenosylmethionine-dependent methyltransferase activity"/>
    <property type="evidence" value="ECO:0007669"/>
    <property type="project" value="UniProtKB-ARBA"/>
</dbReference>
<name>A0A0D6B498_RHOSU</name>
<feature type="domain" description="Methyltransferase small" evidence="3">
    <location>
        <begin position="31"/>
        <end position="163"/>
    </location>
</feature>
<reference evidence="4 5" key="1">
    <citation type="submission" date="2015-02" db="EMBL/GenBank/DDBJ databases">
        <title>Genome sequene of Rhodovulum sulfidophilum DSM 2351.</title>
        <authorList>
            <person name="Nagao N."/>
        </authorList>
    </citation>
    <scope>NUCLEOTIDE SEQUENCE [LARGE SCALE GENOMIC DNA]</scope>
    <source>
        <strain evidence="4 5">DSM 2351</strain>
    </source>
</reference>
<evidence type="ECO:0000256" key="2">
    <source>
        <dbReference type="ARBA" id="ARBA00022691"/>
    </source>
</evidence>
<gene>
    <name evidence="4" type="ORF">NHU_02826</name>
</gene>
<proteinExistence type="predicted"/>
<dbReference type="InterPro" id="IPR002052">
    <property type="entry name" value="DNA_methylase_N6_adenine_CS"/>
</dbReference>
<dbReference type="SUPFAM" id="SSF53335">
    <property type="entry name" value="S-adenosyl-L-methionine-dependent methyltransferases"/>
    <property type="match status" value="1"/>
</dbReference>